<evidence type="ECO:0000313" key="4">
    <source>
        <dbReference type="Proteomes" id="UP000770661"/>
    </source>
</evidence>
<proteinExistence type="predicted"/>
<organism evidence="3 4">
    <name type="scientific">Chionoecetes opilio</name>
    <name type="common">Atlantic snow crab</name>
    <name type="synonym">Cancer opilio</name>
    <dbReference type="NCBI Taxonomy" id="41210"/>
    <lineage>
        <taxon>Eukaryota</taxon>
        <taxon>Metazoa</taxon>
        <taxon>Ecdysozoa</taxon>
        <taxon>Arthropoda</taxon>
        <taxon>Crustacea</taxon>
        <taxon>Multicrustacea</taxon>
        <taxon>Malacostraca</taxon>
        <taxon>Eumalacostraca</taxon>
        <taxon>Eucarida</taxon>
        <taxon>Decapoda</taxon>
        <taxon>Pleocyemata</taxon>
        <taxon>Brachyura</taxon>
        <taxon>Eubrachyura</taxon>
        <taxon>Majoidea</taxon>
        <taxon>Majidae</taxon>
        <taxon>Chionoecetes</taxon>
    </lineage>
</organism>
<dbReference type="OrthoDB" id="49511at2759"/>
<evidence type="ECO:0000313" key="3">
    <source>
        <dbReference type="EMBL" id="KAG0720123.1"/>
    </source>
</evidence>
<evidence type="ECO:0000256" key="1">
    <source>
        <dbReference type="SAM" id="MobiDB-lite"/>
    </source>
</evidence>
<dbReference type="Pfam" id="PF24181">
    <property type="entry name" value="TPR_TTI1_C"/>
    <property type="match status" value="1"/>
</dbReference>
<feature type="domain" description="TTI1 C-terminal TPR" evidence="2">
    <location>
        <begin position="93"/>
        <end position="336"/>
    </location>
</feature>
<dbReference type="InterPro" id="IPR016024">
    <property type="entry name" value="ARM-type_fold"/>
</dbReference>
<gene>
    <name evidence="3" type="primary">TTI1</name>
    <name evidence="3" type="ORF">GWK47_049082</name>
</gene>
<keyword evidence="4" id="KW-1185">Reference proteome</keyword>
<dbReference type="Proteomes" id="UP000770661">
    <property type="component" value="Unassembled WGS sequence"/>
</dbReference>
<dbReference type="PANTHER" id="PTHR18460:SF3">
    <property type="entry name" value="TELO2-INTERACTING PROTEIN 1 HOMOLOG"/>
    <property type="match status" value="1"/>
</dbReference>
<accession>A0A8J5CFB4</accession>
<dbReference type="GO" id="GO:0005737">
    <property type="term" value="C:cytoplasm"/>
    <property type="evidence" value="ECO:0007669"/>
    <property type="project" value="TreeGrafter"/>
</dbReference>
<feature type="region of interest" description="Disordered" evidence="1">
    <location>
        <begin position="1"/>
        <end position="74"/>
    </location>
</feature>
<dbReference type="InterPro" id="IPR052587">
    <property type="entry name" value="TELO2-interacting_protein_1"/>
</dbReference>
<reference evidence="3" key="1">
    <citation type="submission" date="2020-07" db="EMBL/GenBank/DDBJ databases">
        <title>The High-quality genome of the commercially important snow crab, Chionoecetes opilio.</title>
        <authorList>
            <person name="Jeong J.-H."/>
            <person name="Ryu S."/>
        </authorList>
    </citation>
    <scope>NUCLEOTIDE SEQUENCE</scope>
    <source>
        <strain evidence="3">MADBK_172401_WGS</strain>
        <tissue evidence="3">Digestive gland</tissue>
    </source>
</reference>
<dbReference type="AlphaFoldDB" id="A0A8J5CFB4"/>
<comment type="caution">
    <text evidence="3">The sequence shown here is derived from an EMBL/GenBank/DDBJ whole genome shotgun (WGS) entry which is preliminary data.</text>
</comment>
<feature type="compositionally biased region" description="Basic and acidic residues" evidence="1">
    <location>
        <begin position="92"/>
        <end position="135"/>
    </location>
</feature>
<protein>
    <submittedName>
        <fullName evidence="3">TELO2-interacting protein 1</fullName>
    </submittedName>
</protein>
<dbReference type="SUPFAM" id="SSF48371">
    <property type="entry name" value="ARM repeat"/>
    <property type="match status" value="1"/>
</dbReference>
<name>A0A8J5CFB4_CHIOP</name>
<feature type="region of interest" description="Disordered" evidence="1">
    <location>
        <begin position="92"/>
        <end position="153"/>
    </location>
</feature>
<dbReference type="PANTHER" id="PTHR18460">
    <property type="entry name" value="TEL2 INTERACTING PROTEIN 1 TTI1 FAMILY MEMBER"/>
    <property type="match status" value="1"/>
</dbReference>
<sequence length="399" mass="44856">MIEEEEKGHQNEGMKEEKENEGNDDKDGTSERKEKTKEEINGQLDEGKEKEGGKDIKTDKGEGKGIRKDRIGELARFLEDYHLTKTEVKMGMEEEEAKKMEREKREEEEKEVRAKEEEEKKVIKQEEEETKKWETEQNQTIDEPSPDTPNLPPRNIELVVDVLERCAHLLHMGGRGGRLLTLEVAKWGCRALTNHQDQLLPCLHKLWRPLLLCLTHSDLVVGVRTLVFVSETVALSGDFLRRRVATEALPLVHKFLRNQSVAVATKECITGTTKAVRTYLTTLTALVPRLNLGVTETAEIVEIAGLFLDLRHPPEVTRAALGLLEKVAETCPEHVWLSLAVGLPAACLTHPSPLLPPVKEAAACPVRRLSKTAVIRLTCAFLKKTVSSYACDSTIGYHQ</sequence>
<dbReference type="InterPro" id="IPR057567">
    <property type="entry name" value="TPR_TTI1_C"/>
</dbReference>
<dbReference type="EMBL" id="JACEEZ010013418">
    <property type="protein sequence ID" value="KAG0720123.1"/>
    <property type="molecule type" value="Genomic_DNA"/>
</dbReference>
<evidence type="ECO:0000259" key="2">
    <source>
        <dbReference type="Pfam" id="PF24181"/>
    </source>
</evidence>